<accession>A0AAW9DUT8</accession>
<organism evidence="12 13">
    <name type="scientific">Acidiphilium acidophilum</name>
    <name type="common">Thiobacillus acidophilus</name>
    <dbReference type="NCBI Taxonomy" id="76588"/>
    <lineage>
        <taxon>Bacteria</taxon>
        <taxon>Pseudomonadati</taxon>
        <taxon>Pseudomonadota</taxon>
        <taxon>Alphaproteobacteria</taxon>
        <taxon>Acetobacterales</taxon>
        <taxon>Acidocellaceae</taxon>
        <taxon>Acidiphilium</taxon>
    </lineage>
</organism>
<dbReference type="GO" id="GO:0005506">
    <property type="term" value="F:iron ion binding"/>
    <property type="evidence" value="ECO:0007669"/>
    <property type="project" value="InterPro"/>
</dbReference>
<evidence type="ECO:0000313" key="13">
    <source>
        <dbReference type="Proteomes" id="UP001279553"/>
    </source>
</evidence>
<comment type="PTM">
    <text evidence="8">Binds 2 heme c groups covalently per subunit.</text>
</comment>
<keyword evidence="2" id="KW-0813">Transport</keyword>
<feature type="binding site" description="axial binding residue" evidence="9">
    <location>
        <position position="195"/>
    </location>
    <ligand>
        <name>heme c</name>
        <dbReference type="ChEBI" id="CHEBI:61717"/>
        <label>2</label>
    </ligand>
    <ligandPart>
        <name>Fe</name>
        <dbReference type="ChEBI" id="CHEBI:18248"/>
    </ligandPart>
</feature>
<feature type="binding site" description="covalent" evidence="8">
    <location>
        <position position="149"/>
    </location>
    <ligand>
        <name>heme c</name>
        <dbReference type="ChEBI" id="CHEBI:61717"/>
        <label>2</label>
    </ligand>
</feature>
<dbReference type="Gene3D" id="1.10.760.10">
    <property type="entry name" value="Cytochrome c-like domain"/>
    <property type="match status" value="2"/>
</dbReference>
<evidence type="ECO:0000259" key="11">
    <source>
        <dbReference type="PROSITE" id="PS51007"/>
    </source>
</evidence>
<comment type="subcellular location">
    <subcellularLocation>
        <location evidence="1">Periplasm</location>
    </subcellularLocation>
</comment>
<keyword evidence="6" id="KW-0249">Electron transport</keyword>
<evidence type="ECO:0000256" key="8">
    <source>
        <dbReference type="PIRSR" id="PIRSR000005-1"/>
    </source>
</evidence>
<dbReference type="GO" id="GO:0020037">
    <property type="term" value="F:heme binding"/>
    <property type="evidence" value="ECO:0007669"/>
    <property type="project" value="InterPro"/>
</dbReference>
<feature type="chain" id="PRO_5043801954" evidence="10">
    <location>
        <begin position="29"/>
        <end position="225"/>
    </location>
</feature>
<feature type="binding site" description="covalent" evidence="8">
    <location>
        <position position="47"/>
    </location>
    <ligand>
        <name>heme c</name>
        <dbReference type="ChEBI" id="CHEBI:61717"/>
        <label>1</label>
    </ligand>
</feature>
<evidence type="ECO:0000256" key="7">
    <source>
        <dbReference type="ARBA" id="ARBA00023004"/>
    </source>
</evidence>
<dbReference type="InterPro" id="IPR050597">
    <property type="entry name" value="Cytochrome_c_Oxidase_Subunit"/>
</dbReference>
<evidence type="ECO:0000256" key="4">
    <source>
        <dbReference type="ARBA" id="ARBA00022723"/>
    </source>
</evidence>
<keyword evidence="3 8" id="KW-0349">Heme</keyword>
<name>A0AAW9DUT8_ACIAO</name>
<gene>
    <name evidence="12" type="ORF">SIL87_18625</name>
</gene>
<feature type="binding site" description="axial binding residue" evidence="9">
    <location>
        <position position="51"/>
    </location>
    <ligand>
        <name>heme c</name>
        <dbReference type="ChEBI" id="CHEBI:61717"/>
        <label>1</label>
    </ligand>
    <ligandPart>
        <name>Fe</name>
        <dbReference type="ChEBI" id="CHEBI:18248"/>
    </ligandPart>
</feature>
<feature type="binding site" description="axial binding residue" evidence="9">
    <location>
        <position position="91"/>
    </location>
    <ligand>
        <name>heme c</name>
        <dbReference type="ChEBI" id="CHEBI:61717"/>
        <label>1</label>
    </ligand>
    <ligandPart>
        <name>Fe</name>
        <dbReference type="ChEBI" id="CHEBI:18248"/>
    </ligandPart>
</feature>
<feature type="domain" description="Cytochrome c" evidence="11">
    <location>
        <begin position="125"/>
        <end position="218"/>
    </location>
</feature>
<feature type="signal peptide" evidence="10">
    <location>
        <begin position="1"/>
        <end position="28"/>
    </location>
</feature>
<feature type="binding site" description="covalent" evidence="8">
    <location>
        <position position="152"/>
    </location>
    <ligand>
        <name>heme c</name>
        <dbReference type="ChEBI" id="CHEBI:61717"/>
        <label>2</label>
    </ligand>
</feature>
<dbReference type="RefSeq" id="WP_319615625.1">
    <property type="nucleotide sequence ID" value="NZ_JAWXYB010000018.1"/>
</dbReference>
<dbReference type="InterPro" id="IPR009056">
    <property type="entry name" value="Cyt_c-like_dom"/>
</dbReference>
<dbReference type="GO" id="GO:0009055">
    <property type="term" value="F:electron transfer activity"/>
    <property type="evidence" value="ECO:0007669"/>
    <property type="project" value="InterPro"/>
</dbReference>
<dbReference type="PANTHER" id="PTHR33751">
    <property type="entry name" value="CBB3-TYPE CYTOCHROME C OXIDASE SUBUNIT FIXP"/>
    <property type="match status" value="1"/>
</dbReference>
<keyword evidence="5" id="KW-0574">Periplasm</keyword>
<evidence type="ECO:0000256" key="5">
    <source>
        <dbReference type="ARBA" id="ARBA00022764"/>
    </source>
</evidence>
<dbReference type="SUPFAM" id="SSF46626">
    <property type="entry name" value="Cytochrome c"/>
    <property type="match status" value="2"/>
</dbReference>
<dbReference type="EMBL" id="JAWXYB010000018">
    <property type="protein sequence ID" value="MDX5932770.1"/>
    <property type="molecule type" value="Genomic_DNA"/>
</dbReference>
<dbReference type="PANTHER" id="PTHR33751:SF9">
    <property type="entry name" value="CYTOCHROME C4"/>
    <property type="match status" value="1"/>
</dbReference>
<proteinExistence type="predicted"/>
<dbReference type="Pfam" id="PF00034">
    <property type="entry name" value="Cytochrom_C"/>
    <property type="match status" value="2"/>
</dbReference>
<sequence length="225" mass="22901">MKSAAQLRHLAATIAAAAIIGTAGIATAATTTAPSATPVAPPQVAQCAGCHSANGMGNPVAGFPALAGQPTAYLEHQLYAFKHGTRRNAIMKSFATGLTAADRKAIATYYNSLPVVAPASLPAAPSDDLGKTIALHGAGVGTAHVIPACASCHAAGGLGRAPAFPRLAGQPEQYLEAQLIDWRKGSRNESNLHLMRNIAKDLTAQQIKAVAQYYASLPPTGTSGS</sequence>
<feature type="binding site" description="axial binding residue" evidence="9">
    <location>
        <position position="153"/>
    </location>
    <ligand>
        <name>heme c</name>
        <dbReference type="ChEBI" id="CHEBI:61717"/>
        <label>2</label>
    </ligand>
    <ligandPart>
        <name>Fe</name>
        <dbReference type="ChEBI" id="CHEBI:18248"/>
    </ligandPart>
</feature>
<evidence type="ECO:0000256" key="1">
    <source>
        <dbReference type="ARBA" id="ARBA00004418"/>
    </source>
</evidence>
<evidence type="ECO:0000256" key="6">
    <source>
        <dbReference type="ARBA" id="ARBA00022982"/>
    </source>
</evidence>
<dbReference type="PIRSF" id="PIRSF000005">
    <property type="entry name" value="Cytochrome_c4"/>
    <property type="match status" value="1"/>
</dbReference>
<dbReference type="GO" id="GO:0042597">
    <property type="term" value="C:periplasmic space"/>
    <property type="evidence" value="ECO:0007669"/>
    <property type="project" value="UniProtKB-SubCell"/>
</dbReference>
<keyword evidence="13" id="KW-1185">Reference proteome</keyword>
<feature type="binding site" description="covalent" evidence="8">
    <location>
        <position position="50"/>
    </location>
    <ligand>
        <name>heme c</name>
        <dbReference type="ChEBI" id="CHEBI:61717"/>
        <label>1</label>
    </ligand>
</feature>
<evidence type="ECO:0000313" key="12">
    <source>
        <dbReference type="EMBL" id="MDX5932770.1"/>
    </source>
</evidence>
<feature type="domain" description="Cytochrome c" evidence="11">
    <location>
        <begin position="16"/>
        <end position="114"/>
    </location>
</feature>
<keyword evidence="4 9" id="KW-0479">Metal-binding</keyword>
<evidence type="ECO:0000256" key="9">
    <source>
        <dbReference type="PIRSR" id="PIRSR000005-2"/>
    </source>
</evidence>
<dbReference type="InterPro" id="IPR024167">
    <property type="entry name" value="Cytochrome_c4-like"/>
</dbReference>
<dbReference type="PROSITE" id="PS51007">
    <property type="entry name" value="CYTC"/>
    <property type="match status" value="2"/>
</dbReference>
<evidence type="ECO:0000256" key="3">
    <source>
        <dbReference type="ARBA" id="ARBA00022617"/>
    </source>
</evidence>
<dbReference type="Proteomes" id="UP001279553">
    <property type="component" value="Unassembled WGS sequence"/>
</dbReference>
<dbReference type="AlphaFoldDB" id="A0AAW9DUT8"/>
<protein>
    <submittedName>
        <fullName evidence="12">C-type cytochrome</fullName>
    </submittedName>
</protein>
<evidence type="ECO:0000256" key="10">
    <source>
        <dbReference type="SAM" id="SignalP"/>
    </source>
</evidence>
<reference evidence="12 13" key="1">
    <citation type="submission" date="2023-11" db="EMBL/GenBank/DDBJ databases">
        <title>MicrobeMod: A computational toolkit for identifying prokaryotic methylation and restriction-modification with nanopore sequencing.</title>
        <authorList>
            <person name="Crits-Christoph A."/>
            <person name="Kang S.C."/>
            <person name="Lee H."/>
            <person name="Ostrov N."/>
        </authorList>
    </citation>
    <scope>NUCLEOTIDE SEQUENCE [LARGE SCALE GENOMIC DNA]</scope>
    <source>
        <strain evidence="12 13">DSMZ 700</strain>
    </source>
</reference>
<evidence type="ECO:0000256" key="2">
    <source>
        <dbReference type="ARBA" id="ARBA00022448"/>
    </source>
</evidence>
<keyword evidence="10" id="KW-0732">Signal</keyword>
<comment type="caution">
    <text evidence="12">The sequence shown here is derived from an EMBL/GenBank/DDBJ whole genome shotgun (WGS) entry which is preliminary data.</text>
</comment>
<keyword evidence="7 9" id="KW-0408">Iron</keyword>
<dbReference type="InterPro" id="IPR036909">
    <property type="entry name" value="Cyt_c-like_dom_sf"/>
</dbReference>